<protein>
    <submittedName>
        <fullName evidence="2">Uncharacterized protein</fullName>
    </submittedName>
</protein>
<comment type="caution">
    <text evidence="2">The sequence shown here is derived from an EMBL/GenBank/DDBJ whole genome shotgun (WGS) entry which is preliminary data.</text>
</comment>
<evidence type="ECO:0000313" key="2">
    <source>
        <dbReference type="EMBL" id="KAK7301826.1"/>
    </source>
</evidence>
<dbReference type="EMBL" id="JAYKXN010000003">
    <property type="protein sequence ID" value="KAK7301826.1"/>
    <property type="molecule type" value="Genomic_DNA"/>
</dbReference>
<accession>A0AAN9JPA1</accession>
<keyword evidence="3" id="KW-1185">Reference proteome</keyword>
<dbReference type="AlphaFoldDB" id="A0AAN9JPA1"/>
<feature type="compositionally biased region" description="Basic residues" evidence="1">
    <location>
        <begin position="14"/>
        <end position="23"/>
    </location>
</feature>
<sequence>MARTKSAVAFTFKASRKDKRKRPRTSDDQPFGQHFCGKDRAKRFEKIQIWNFIPEHRVKLKKWERDKFIEPQSSSDELVLSTAKIILDGNVDAKEGEAKKAVVTTTKVMVEASPTSTCFEIPDVEKDIIPLSNVLVGTKRKPMAEVSQLASK</sequence>
<evidence type="ECO:0000256" key="1">
    <source>
        <dbReference type="SAM" id="MobiDB-lite"/>
    </source>
</evidence>
<name>A0AAN9JPA1_CLITE</name>
<dbReference type="Proteomes" id="UP001359559">
    <property type="component" value="Unassembled WGS sequence"/>
</dbReference>
<organism evidence="2 3">
    <name type="scientific">Clitoria ternatea</name>
    <name type="common">Butterfly pea</name>
    <dbReference type="NCBI Taxonomy" id="43366"/>
    <lineage>
        <taxon>Eukaryota</taxon>
        <taxon>Viridiplantae</taxon>
        <taxon>Streptophyta</taxon>
        <taxon>Embryophyta</taxon>
        <taxon>Tracheophyta</taxon>
        <taxon>Spermatophyta</taxon>
        <taxon>Magnoliopsida</taxon>
        <taxon>eudicotyledons</taxon>
        <taxon>Gunneridae</taxon>
        <taxon>Pentapetalae</taxon>
        <taxon>rosids</taxon>
        <taxon>fabids</taxon>
        <taxon>Fabales</taxon>
        <taxon>Fabaceae</taxon>
        <taxon>Papilionoideae</taxon>
        <taxon>50 kb inversion clade</taxon>
        <taxon>NPAAA clade</taxon>
        <taxon>indigoferoid/millettioid clade</taxon>
        <taxon>Phaseoleae</taxon>
        <taxon>Clitoria</taxon>
    </lineage>
</organism>
<feature type="region of interest" description="Disordered" evidence="1">
    <location>
        <begin position="1"/>
        <end position="33"/>
    </location>
</feature>
<proteinExistence type="predicted"/>
<gene>
    <name evidence="2" type="ORF">RJT34_12702</name>
</gene>
<reference evidence="2 3" key="1">
    <citation type="submission" date="2024-01" db="EMBL/GenBank/DDBJ databases">
        <title>The genomes of 5 underutilized Papilionoideae crops provide insights into root nodulation and disease resistance.</title>
        <authorList>
            <person name="Yuan L."/>
        </authorList>
    </citation>
    <scope>NUCLEOTIDE SEQUENCE [LARGE SCALE GENOMIC DNA]</scope>
    <source>
        <strain evidence="2">LY-2023</strain>
        <tissue evidence="2">Leaf</tissue>
    </source>
</reference>
<evidence type="ECO:0000313" key="3">
    <source>
        <dbReference type="Proteomes" id="UP001359559"/>
    </source>
</evidence>